<sequence length="134" mass="13607">MALNGELGAIELTLIAFSVVFLVLALLTLVIFAMKTFSSKEGTPQAAKAASAAAPATVPVPAVNKVAAQEPGATDDEELVAVITAALACELGEDVSVRSVVPAGTQGGTAPAFSGWISAGRSEGLQGWPIRDWN</sequence>
<dbReference type="eggNOG" id="ENOG5033EBD">
    <property type="taxonomic scope" value="Bacteria"/>
</dbReference>
<dbReference type="NCBIfam" id="TIGR01195">
    <property type="entry name" value="oadG_fam"/>
    <property type="match status" value="1"/>
</dbReference>
<feature type="transmembrane region" description="Helical" evidence="6">
    <location>
        <begin position="12"/>
        <end position="34"/>
    </location>
</feature>
<dbReference type="EMBL" id="CM001376">
    <property type="protein sequence ID" value="EHM13073.1"/>
    <property type="molecule type" value="Genomic_DNA"/>
</dbReference>
<evidence type="ECO:0000256" key="1">
    <source>
        <dbReference type="ARBA" id="ARBA00004236"/>
    </source>
</evidence>
<evidence type="ECO:0000256" key="6">
    <source>
        <dbReference type="SAM" id="Phobius"/>
    </source>
</evidence>
<dbReference type="RefSeq" id="WP_008520961.1">
    <property type="nucleotide sequence ID" value="NZ_CM001376.1"/>
</dbReference>
<keyword evidence="8" id="KW-1185">Reference proteome</keyword>
<evidence type="ECO:0000313" key="7">
    <source>
        <dbReference type="EMBL" id="EHM13073.1"/>
    </source>
</evidence>
<dbReference type="AlphaFoldDB" id="H0UK64"/>
<dbReference type="GO" id="GO:0005886">
    <property type="term" value="C:plasma membrane"/>
    <property type="evidence" value="ECO:0007669"/>
    <property type="project" value="UniProtKB-SubCell"/>
</dbReference>
<evidence type="ECO:0000256" key="4">
    <source>
        <dbReference type="ARBA" id="ARBA00022989"/>
    </source>
</evidence>
<evidence type="ECO:0000256" key="2">
    <source>
        <dbReference type="ARBA" id="ARBA00022475"/>
    </source>
</evidence>
<accession>H0UK64</accession>
<evidence type="ECO:0000256" key="5">
    <source>
        <dbReference type="ARBA" id="ARBA00023136"/>
    </source>
</evidence>
<evidence type="ECO:0000313" key="8">
    <source>
        <dbReference type="Proteomes" id="UP000003806"/>
    </source>
</evidence>
<keyword evidence="5 6" id="KW-0472">Membrane</keyword>
<proteinExistence type="predicted"/>
<keyword evidence="3 6" id="KW-0812">Transmembrane</keyword>
<name>H0UK64_9BACT</name>
<dbReference type="Proteomes" id="UP000003806">
    <property type="component" value="Chromosome"/>
</dbReference>
<reference evidence="7 8" key="1">
    <citation type="submission" date="2011-11" db="EMBL/GenBank/DDBJ databases">
        <title>The Noncontiguous Finished genome of Jonquetella anthropi DSM 22815.</title>
        <authorList>
            <consortium name="US DOE Joint Genome Institute (JGI-PGF)"/>
            <person name="Lucas S."/>
            <person name="Copeland A."/>
            <person name="Lapidus A."/>
            <person name="Glavina del Rio T."/>
            <person name="Dalin E."/>
            <person name="Tice H."/>
            <person name="Bruce D."/>
            <person name="Goodwin L."/>
            <person name="Pitluck S."/>
            <person name="Peters L."/>
            <person name="Mikhailova N."/>
            <person name="Held B."/>
            <person name="Kyrpides N."/>
            <person name="Mavromatis K."/>
            <person name="Ivanova N."/>
            <person name="Markowitz V."/>
            <person name="Cheng J.-F."/>
            <person name="Hugenholtz P."/>
            <person name="Woyke T."/>
            <person name="Wu D."/>
            <person name="Gronow S."/>
            <person name="Wellnitz S."/>
            <person name="Brambilla E."/>
            <person name="Klenk H.-P."/>
            <person name="Eisen J.A."/>
        </authorList>
    </citation>
    <scope>NUCLEOTIDE SEQUENCE [LARGE SCALE GENOMIC DNA]</scope>
    <source>
        <strain evidence="7 8">DSM 22815</strain>
    </source>
</reference>
<comment type="subcellular location">
    <subcellularLocation>
        <location evidence="1">Cell membrane</location>
    </subcellularLocation>
</comment>
<dbReference type="InterPro" id="IPR005899">
    <property type="entry name" value="Na_pump_deCOase"/>
</dbReference>
<dbReference type="GO" id="GO:0015081">
    <property type="term" value="F:sodium ion transmembrane transporter activity"/>
    <property type="evidence" value="ECO:0007669"/>
    <property type="project" value="InterPro"/>
</dbReference>
<keyword evidence="4 6" id="KW-1133">Transmembrane helix</keyword>
<gene>
    <name evidence="7" type="ORF">JonanDRAFT_0687</name>
</gene>
<organism evidence="7 8">
    <name type="scientific">Jonquetella anthropi DSM 22815</name>
    <dbReference type="NCBI Taxonomy" id="885272"/>
    <lineage>
        <taxon>Bacteria</taxon>
        <taxon>Thermotogati</taxon>
        <taxon>Synergistota</taxon>
        <taxon>Synergistia</taxon>
        <taxon>Synergistales</taxon>
        <taxon>Dethiosulfovibrionaceae</taxon>
        <taxon>Jonquetella</taxon>
    </lineage>
</organism>
<evidence type="ECO:0000256" key="3">
    <source>
        <dbReference type="ARBA" id="ARBA00022692"/>
    </source>
</evidence>
<dbReference type="GO" id="GO:0036376">
    <property type="term" value="P:sodium ion export across plasma membrane"/>
    <property type="evidence" value="ECO:0007669"/>
    <property type="project" value="InterPro"/>
</dbReference>
<dbReference type="HOGENOM" id="CLU_156502_0_0_0"/>
<dbReference type="STRING" id="885272.JonanDRAFT_0687"/>
<keyword evidence="2" id="KW-1003">Cell membrane</keyword>
<protein>
    <submittedName>
        <fullName evidence="7">Sodium pump decarboxylase gamma subunit family protein</fullName>
    </submittedName>
</protein>
<dbReference type="Pfam" id="PF04277">
    <property type="entry name" value="OAD_gamma"/>
    <property type="match status" value="1"/>
</dbReference>